<keyword evidence="3" id="KW-1185">Reference proteome</keyword>
<dbReference type="SUPFAM" id="SSF140383">
    <property type="entry name" value="BSD domain-like"/>
    <property type="match status" value="1"/>
</dbReference>
<gene>
    <name evidence="2" type="ORF">FCC1311_100792</name>
</gene>
<comment type="caution">
    <text evidence="2">The sequence shown here is derived from an EMBL/GenBank/DDBJ whole genome shotgun (WGS) entry which is preliminary data.</text>
</comment>
<dbReference type="InterPro" id="IPR005607">
    <property type="entry name" value="BSD_dom"/>
</dbReference>
<evidence type="ECO:0000313" key="2">
    <source>
        <dbReference type="EMBL" id="GBG33856.1"/>
    </source>
</evidence>
<feature type="domain" description="BSD" evidence="1">
    <location>
        <begin position="310"/>
        <end position="364"/>
    </location>
</feature>
<evidence type="ECO:0000259" key="1">
    <source>
        <dbReference type="PROSITE" id="PS50858"/>
    </source>
</evidence>
<dbReference type="Proteomes" id="UP000241890">
    <property type="component" value="Unassembled WGS sequence"/>
</dbReference>
<sequence>MGTSSSTPASAGEVPELDASEAELLASVIGFRGDWEEVPSREWIVKMCKKDPARTRIFRSKLLELTTPEEGKVMRFAPFKQPDPGVLHATAATGFLFDLSHVRDREAVLAACALDPRVSKVKPQLVRTTQLTEEKFFKNFFTHVARIRRWLFTGLGDETGELSLTSQRSISGTVDQGEFQVAGKSFVSHADQLSGLSFTSYTELARFVGRAKPANPPRPPKVHAVNGDREAGDIDKKAVMKVLRFAAPTFLSVMLEDVAARKVSGLSDRFWTELKARILVLSTQVETFTDMELLRPDTDSQEAFESLYRFANEFQFDMARDREAVQAAWDLDPALATPFRKLIPQHLSKGRFWNRYFHKVMGITIDQLAFHM</sequence>
<dbReference type="InParanoid" id="A0A2R5GSK3"/>
<evidence type="ECO:0000313" key="3">
    <source>
        <dbReference type="Proteomes" id="UP000241890"/>
    </source>
</evidence>
<protein>
    <recommendedName>
        <fullName evidence="1">BSD domain-containing protein</fullName>
    </recommendedName>
</protein>
<name>A0A2R5GSK3_9STRA</name>
<organism evidence="2 3">
    <name type="scientific">Hondaea fermentalgiana</name>
    <dbReference type="NCBI Taxonomy" id="2315210"/>
    <lineage>
        <taxon>Eukaryota</taxon>
        <taxon>Sar</taxon>
        <taxon>Stramenopiles</taxon>
        <taxon>Bigyra</taxon>
        <taxon>Labyrinthulomycetes</taxon>
        <taxon>Thraustochytrida</taxon>
        <taxon>Thraustochytriidae</taxon>
        <taxon>Hondaea</taxon>
    </lineage>
</organism>
<proteinExistence type="predicted"/>
<dbReference type="AlphaFoldDB" id="A0A2R5GSK3"/>
<accession>A0A2R5GSK3</accession>
<dbReference type="PROSITE" id="PS50858">
    <property type="entry name" value="BSD"/>
    <property type="match status" value="1"/>
</dbReference>
<dbReference type="EMBL" id="BEYU01000171">
    <property type="protein sequence ID" value="GBG33856.1"/>
    <property type="molecule type" value="Genomic_DNA"/>
</dbReference>
<dbReference type="Gene3D" id="1.10.3970.10">
    <property type="entry name" value="BSD domain"/>
    <property type="match status" value="2"/>
</dbReference>
<dbReference type="Pfam" id="PF03909">
    <property type="entry name" value="BSD"/>
    <property type="match status" value="1"/>
</dbReference>
<reference evidence="2 3" key="1">
    <citation type="submission" date="2017-12" db="EMBL/GenBank/DDBJ databases">
        <title>Sequencing, de novo assembly and annotation of complete genome of a new Thraustochytrid species, strain FCC1311.</title>
        <authorList>
            <person name="Sedici K."/>
            <person name="Godart F."/>
            <person name="Aiese Cigliano R."/>
            <person name="Sanseverino W."/>
            <person name="Barakat M."/>
            <person name="Ortet P."/>
            <person name="Marechal E."/>
            <person name="Cagnac O."/>
            <person name="Amato A."/>
        </authorList>
    </citation>
    <scope>NUCLEOTIDE SEQUENCE [LARGE SCALE GENOMIC DNA]</scope>
</reference>
<dbReference type="InterPro" id="IPR035925">
    <property type="entry name" value="BSD_dom_sf"/>
</dbReference>